<evidence type="ECO:0000256" key="1">
    <source>
        <dbReference type="SAM" id="Phobius"/>
    </source>
</evidence>
<reference evidence="2 3" key="1">
    <citation type="submission" date="2024-07" db="EMBL/GenBank/DDBJ databases">
        <title>Section-level genome sequencing and comparative genomics of Aspergillus sections Usti and Cavernicolus.</title>
        <authorList>
            <consortium name="Lawrence Berkeley National Laboratory"/>
            <person name="Nybo J.L."/>
            <person name="Vesth T.C."/>
            <person name="Theobald S."/>
            <person name="Frisvad J.C."/>
            <person name="Larsen T.O."/>
            <person name="Kjaerboelling I."/>
            <person name="Rothschild-Mancinelli K."/>
            <person name="Lyhne E.K."/>
            <person name="Kogle M.E."/>
            <person name="Barry K."/>
            <person name="Clum A."/>
            <person name="Na H."/>
            <person name="Ledsgaard L."/>
            <person name="Lin J."/>
            <person name="Lipzen A."/>
            <person name="Kuo A."/>
            <person name="Riley R."/>
            <person name="Mondo S."/>
            <person name="LaButti K."/>
            <person name="Haridas S."/>
            <person name="Pangalinan J."/>
            <person name="Salamov A.A."/>
            <person name="Simmons B.A."/>
            <person name="Magnuson J.K."/>
            <person name="Chen J."/>
            <person name="Drula E."/>
            <person name="Henrissat B."/>
            <person name="Wiebenga A."/>
            <person name="Lubbers R.J."/>
            <person name="Gomes A.C."/>
            <person name="Macurrencykelacurrency M.R."/>
            <person name="Stajich J."/>
            <person name="Grigoriev I.V."/>
            <person name="Mortensen U.H."/>
            <person name="De vries R.P."/>
            <person name="Baker S.E."/>
            <person name="Andersen M.R."/>
        </authorList>
    </citation>
    <scope>NUCLEOTIDE SEQUENCE [LARGE SCALE GENOMIC DNA]</scope>
    <source>
        <strain evidence="2 3">CBS 756.74</strain>
    </source>
</reference>
<dbReference type="PANTHER" id="PTHR35394:SF5">
    <property type="entry name" value="DUF3176 DOMAIN-CONTAINING PROTEIN"/>
    <property type="match status" value="1"/>
</dbReference>
<keyword evidence="3" id="KW-1185">Reference proteome</keyword>
<dbReference type="RefSeq" id="XP_070903154.1">
    <property type="nucleotide sequence ID" value="XM_071044626.1"/>
</dbReference>
<keyword evidence="1" id="KW-0472">Membrane</keyword>
<keyword evidence="1" id="KW-1133">Transmembrane helix</keyword>
<feature type="transmembrane region" description="Helical" evidence="1">
    <location>
        <begin position="187"/>
        <end position="210"/>
    </location>
</feature>
<dbReference type="Proteomes" id="UP001610444">
    <property type="component" value="Unassembled WGS sequence"/>
</dbReference>
<keyword evidence="1" id="KW-0812">Transmembrane</keyword>
<protein>
    <submittedName>
        <fullName evidence="2">Uncharacterized protein</fullName>
    </submittedName>
</protein>
<dbReference type="EMBL" id="JBFXLR010000006">
    <property type="protein sequence ID" value="KAL2857623.1"/>
    <property type="molecule type" value="Genomic_DNA"/>
</dbReference>
<dbReference type="PANTHER" id="PTHR35394">
    <property type="entry name" value="DUF3176 DOMAIN-CONTAINING PROTEIN"/>
    <property type="match status" value="1"/>
</dbReference>
<comment type="caution">
    <text evidence="2">The sequence shown here is derived from an EMBL/GenBank/DDBJ whole genome shotgun (WGS) entry which is preliminary data.</text>
</comment>
<proteinExistence type="predicted"/>
<evidence type="ECO:0000313" key="2">
    <source>
        <dbReference type="EMBL" id="KAL2857623.1"/>
    </source>
</evidence>
<name>A0ABR4L2B9_9EURO</name>
<dbReference type="GeneID" id="98159790"/>
<accession>A0ABR4L2B9</accession>
<evidence type="ECO:0000313" key="3">
    <source>
        <dbReference type="Proteomes" id="UP001610444"/>
    </source>
</evidence>
<organism evidence="2 3">
    <name type="scientific">Aspergillus pseudodeflectus</name>
    <dbReference type="NCBI Taxonomy" id="176178"/>
    <lineage>
        <taxon>Eukaryota</taxon>
        <taxon>Fungi</taxon>
        <taxon>Dikarya</taxon>
        <taxon>Ascomycota</taxon>
        <taxon>Pezizomycotina</taxon>
        <taxon>Eurotiomycetes</taxon>
        <taxon>Eurotiomycetidae</taxon>
        <taxon>Eurotiales</taxon>
        <taxon>Aspergillaceae</taxon>
        <taxon>Aspergillus</taxon>
        <taxon>Aspergillus subgen. Nidulantes</taxon>
    </lineage>
</organism>
<sequence length="274" mass="30388">MIFSLMCFTGIIAALMVYDDKPAPGFSYGLTLNAIISLLTAASKSSNLTGISPFENMEPILRIGKVDQCAFALCSRTNQVSVTNGIPSVIKSAPDYGEGFYVNGSTGEVLHGISAAELGLEERERIAEWWVNQTEYHDSTAAKVLRDGLEKSMSNIAASLNRAALLSSNQSVYSTVFHAETYVSVNWIWILLPTALVLLSVCFLLLTILANRLQRLHLWKSSILAVLFHGLDEVDFSDDEKRVDTVRQMERAAEDIRVRLKRSSRRRGLVLDQK</sequence>
<gene>
    <name evidence="2" type="ORF">BJX68DRAFT_263182</name>
</gene>